<accession>A0ABY4IRH1</accession>
<evidence type="ECO:0000256" key="1">
    <source>
        <dbReference type="SAM" id="MobiDB-lite"/>
    </source>
</evidence>
<evidence type="ECO:0000313" key="3">
    <source>
        <dbReference type="EMBL" id="UPL15249.1"/>
    </source>
</evidence>
<dbReference type="InterPro" id="IPR002586">
    <property type="entry name" value="CobQ/CobB/MinD/ParA_Nub-bd_dom"/>
</dbReference>
<evidence type="ECO:0000259" key="2">
    <source>
        <dbReference type="Pfam" id="PF01656"/>
    </source>
</evidence>
<keyword evidence="4" id="KW-1185">Reference proteome</keyword>
<dbReference type="InterPro" id="IPR027417">
    <property type="entry name" value="P-loop_NTPase"/>
</dbReference>
<dbReference type="Gene3D" id="3.40.50.300">
    <property type="entry name" value="P-loop containing nucleotide triphosphate hydrolases"/>
    <property type="match status" value="1"/>
</dbReference>
<dbReference type="Pfam" id="PF01656">
    <property type="entry name" value="CbiA"/>
    <property type="match status" value="1"/>
</dbReference>
<evidence type="ECO:0000313" key="4">
    <source>
        <dbReference type="Proteomes" id="UP000831963"/>
    </source>
</evidence>
<dbReference type="PANTHER" id="PTHR43384:SF11">
    <property type="entry name" value="SEPTUM SITE DETERMINING PROTEIN"/>
    <property type="match status" value="1"/>
</dbReference>
<proteinExistence type="predicted"/>
<dbReference type="SUPFAM" id="SSF52540">
    <property type="entry name" value="P-loop containing nucleoside triphosphate hydrolases"/>
    <property type="match status" value="1"/>
</dbReference>
<dbReference type="PANTHER" id="PTHR43384">
    <property type="entry name" value="SEPTUM SITE-DETERMINING PROTEIN MIND HOMOLOG, CHLOROPLASTIC-RELATED"/>
    <property type="match status" value="1"/>
</dbReference>
<sequence>MTGLILAVEEPRASALARELELEGEHIIAIVSATSATTLLSGAQALVMPASRETLTPELVSACDRAGVRILALGGAESRLLQKFGIGPGLPVDATGWQISRALRTPATIQDPARGDLPHRLIAVWGPHGSPGRSTVAMLLAVELARLGRRTALVDADTVAPSLALLLGLGDDAPGIAAACRRAELGGLDSAELTRLATAVPTSAGDLDVLPGINRPSRWPELSASRLTRALQTCREWTEETVIDVAGSFDADEEATYDVLGPRRHAATTAALNEADAIIAVASADPLGISRFLRDYAELRNLTTPTPVTVVVNQVRPGPLGLDARGQIRNTLDRFAGITDPLFLPHDQRAADAALLHARPMSDLTPRSALVAGARRLAAVLAPGAAPTTSSADSSRGSSRAARLLRSARAARGA</sequence>
<gene>
    <name evidence="3" type="ORF">KV396_12515</name>
</gene>
<dbReference type="EMBL" id="CP078077">
    <property type="protein sequence ID" value="UPL15249.1"/>
    <property type="molecule type" value="Genomic_DNA"/>
</dbReference>
<feature type="domain" description="CobQ/CobB/MinD/ParA nucleotide binding" evidence="2">
    <location>
        <begin position="122"/>
        <end position="332"/>
    </location>
</feature>
<dbReference type="InterPro" id="IPR050625">
    <property type="entry name" value="ParA/MinD_ATPase"/>
</dbReference>
<protein>
    <submittedName>
        <fullName evidence="3">P-loop NTPase</fullName>
    </submittedName>
</protein>
<name>A0ABY4IRH1_9MICO</name>
<feature type="region of interest" description="Disordered" evidence="1">
    <location>
        <begin position="383"/>
        <end position="414"/>
    </location>
</feature>
<organism evidence="3 4">
    <name type="scientific">Microbacterium galbinum</name>
    <dbReference type="NCBI Taxonomy" id="2851646"/>
    <lineage>
        <taxon>Bacteria</taxon>
        <taxon>Bacillati</taxon>
        <taxon>Actinomycetota</taxon>
        <taxon>Actinomycetes</taxon>
        <taxon>Micrococcales</taxon>
        <taxon>Microbacteriaceae</taxon>
        <taxon>Microbacterium</taxon>
    </lineage>
</organism>
<reference evidence="3 4" key="1">
    <citation type="submission" date="2021-06" db="EMBL/GenBank/DDBJ databases">
        <title>Genome-based taxonomic framework of Microbacterium strains isolated from marine environment, the description of four new species and reclassification of four preexisting species.</title>
        <authorList>
            <person name="Lee S.D."/>
            <person name="Kim S.-M."/>
            <person name="Byeon Y.-S."/>
            <person name="Yang H.L."/>
            <person name="Kim I.S."/>
        </authorList>
    </citation>
    <scope>NUCLEOTIDE SEQUENCE [LARGE SCALE GENOMIC DNA]</scope>
    <source>
        <strain evidence="3 4">SSW1-36</strain>
    </source>
</reference>
<dbReference type="Proteomes" id="UP000831963">
    <property type="component" value="Chromosome"/>
</dbReference>
<dbReference type="RefSeq" id="WP_247955932.1">
    <property type="nucleotide sequence ID" value="NZ_CP078077.1"/>
</dbReference>